<gene>
    <name evidence="3" type="ORF">NA66_101533</name>
</gene>
<feature type="domain" description="PLD phosphodiesterase" evidence="2">
    <location>
        <begin position="412"/>
        <end position="439"/>
    </location>
</feature>
<keyword evidence="1" id="KW-0732">Signal</keyword>
<protein>
    <submittedName>
        <fullName evidence="3">Putative cardiolipin synthase</fullName>
    </submittedName>
</protein>
<evidence type="ECO:0000313" key="4">
    <source>
        <dbReference type="Proteomes" id="UP000247755"/>
    </source>
</evidence>
<evidence type="ECO:0000256" key="1">
    <source>
        <dbReference type="SAM" id="SignalP"/>
    </source>
</evidence>
<accession>A0A318IXY7</accession>
<evidence type="ECO:0000259" key="2">
    <source>
        <dbReference type="PROSITE" id="PS50035"/>
    </source>
</evidence>
<dbReference type="PROSITE" id="PS50035">
    <property type="entry name" value="PLD"/>
    <property type="match status" value="2"/>
</dbReference>
<dbReference type="PANTHER" id="PTHR21248:SF12">
    <property type="entry name" value="CARDIOLIPIN SYNTHASE C"/>
    <property type="match status" value="1"/>
</dbReference>
<organism evidence="3 4">
    <name type="scientific">Burkholderia pyrrocinia</name>
    <name type="common">Pseudomonas pyrrocinia</name>
    <dbReference type="NCBI Taxonomy" id="60550"/>
    <lineage>
        <taxon>Bacteria</taxon>
        <taxon>Pseudomonadati</taxon>
        <taxon>Pseudomonadota</taxon>
        <taxon>Betaproteobacteria</taxon>
        <taxon>Burkholderiales</taxon>
        <taxon>Burkholderiaceae</taxon>
        <taxon>Burkholderia</taxon>
        <taxon>Burkholderia cepacia complex</taxon>
    </lineage>
</organism>
<dbReference type="EMBL" id="QJJY01000015">
    <property type="protein sequence ID" value="PXX30257.1"/>
    <property type="molecule type" value="Genomic_DNA"/>
</dbReference>
<dbReference type="CDD" id="cd09113">
    <property type="entry name" value="PLDc_ymdC_like_2"/>
    <property type="match status" value="1"/>
</dbReference>
<dbReference type="GO" id="GO:0030572">
    <property type="term" value="F:phosphatidyltransferase activity"/>
    <property type="evidence" value="ECO:0007669"/>
    <property type="project" value="UniProtKB-ARBA"/>
</dbReference>
<dbReference type="Proteomes" id="UP000247755">
    <property type="component" value="Unassembled WGS sequence"/>
</dbReference>
<dbReference type="SUPFAM" id="SSF56024">
    <property type="entry name" value="Phospholipase D/nuclease"/>
    <property type="match status" value="2"/>
</dbReference>
<dbReference type="Pfam" id="PF13091">
    <property type="entry name" value="PLDc_2"/>
    <property type="match status" value="2"/>
</dbReference>
<sequence length="526" mass="58368">MLRPGVATVIMIMLRSWGAILSLLALVACASLPPQADRAPTHAFADTENTRLGVAFRQQAGMHPGQDAFHLLTDPVDALDARVLLADRADRSLDLQYYIWHDDLTGHELADAIIRAADRGVRVRALLDDLGTNADDRKLLEISSHPNIEIRLFNPVATRTFKKIGTVFEFSRVNRRMHNKAMIADNQAAIVGGRNIGDEYFGASSMLEFGDLDVVVHGPVVKDISTEFDTFWNSPYAYPIDALVGHDAAPGGLDRERERLRDYLRAMEDNPYVLEARQRLDRIVHGQGTELSWGRATVLYDDPSKIAHSPKDSDGHLMPQLRALALQPEHDLLIVSPYFVPGEAVVDRLRALSARGVRVTVLTNSLASTDVAAVHAGYRRYRSDLVAAGVRLYERRPSGDKSISKQVIIGSSRASLHAKTYVFDHKSIFIGSMNLDPRSLNLNTEIGVYCESPAIASQVANDLESRLDRIAWRVEPRTDPAGKGQLKWVQTDSDGTVVELDQEPEVSAARRMEVWFLGLFPIESQL</sequence>
<comment type="caution">
    <text evidence="3">The sequence shown here is derived from an EMBL/GenBank/DDBJ whole genome shotgun (WGS) entry which is preliminary data.</text>
</comment>
<reference evidence="3 4" key="1">
    <citation type="submission" date="2018-05" db="EMBL/GenBank/DDBJ databases">
        <title>Comparative genomics of bacterial root endophytes of switchgrass collected from native prairies over two seasons.</title>
        <authorList>
            <person name="Tang Y."/>
        </authorList>
    </citation>
    <scope>NUCLEOTIDE SEQUENCE [LARGE SCALE GENOMIC DNA]</scope>
    <source>
        <strain evidence="3 4">NFIX32</strain>
    </source>
</reference>
<dbReference type="Gene3D" id="3.30.870.10">
    <property type="entry name" value="Endonuclease Chain A"/>
    <property type="match status" value="2"/>
</dbReference>
<dbReference type="PROSITE" id="PS51257">
    <property type="entry name" value="PROKAR_LIPOPROTEIN"/>
    <property type="match status" value="1"/>
</dbReference>
<dbReference type="PANTHER" id="PTHR21248">
    <property type="entry name" value="CARDIOLIPIN SYNTHASE"/>
    <property type="match status" value="1"/>
</dbReference>
<proteinExistence type="predicted"/>
<dbReference type="InterPro" id="IPR001736">
    <property type="entry name" value="PLipase_D/transphosphatidylase"/>
</dbReference>
<dbReference type="AlphaFoldDB" id="A0A318IXY7"/>
<feature type="signal peptide" evidence="1">
    <location>
        <begin position="1"/>
        <end position="36"/>
    </location>
</feature>
<feature type="domain" description="PLD phosphodiesterase" evidence="2">
    <location>
        <begin position="173"/>
        <end position="200"/>
    </location>
</feature>
<name>A0A318IXY7_BURPY</name>
<evidence type="ECO:0000313" key="3">
    <source>
        <dbReference type="EMBL" id="PXX30257.1"/>
    </source>
</evidence>
<feature type="chain" id="PRO_5016296154" evidence="1">
    <location>
        <begin position="37"/>
        <end position="526"/>
    </location>
</feature>
<dbReference type="CDD" id="cd09111">
    <property type="entry name" value="PLDc_ymdC_like_1"/>
    <property type="match status" value="1"/>
</dbReference>
<dbReference type="InterPro" id="IPR025202">
    <property type="entry name" value="PLD-like_dom"/>
</dbReference>
<dbReference type="SMART" id="SM00155">
    <property type="entry name" value="PLDc"/>
    <property type="match status" value="2"/>
</dbReference>
<dbReference type="GO" id="GO:0032049">
    <property type="term" value="P:cardiolipin biosynthetic process"/>
    <property type="evidence" value="ECO:0007669"/>
    <property type="project" value="UniProtKB-ARBA"/>
</dbReference>